<dbReference type="GO" id="GO:0004799">
    <property type="term" value="F:thymidylate synthase activity"/>
    <property type="evidence" value="ECO:0007669"/>
    <property type="project" value="UniProtKB-EC"/>
</dbReference>
<reference evidence="17" key="1">
    <citation type="journal article" date="2019" name="Gigascience">
        <title>De novo genome assembly of the endangered Acer yangbiense, a plant species with extremely small populations endemic to Yunnan Province, China.</title>
        <authorList>
            <person name="Yang J."/>
            <person name="Wariss H.M."/>
            <person name="Tao L."/>
            <person name="Zhang R."/>
            <person name="Yun Q."/>
            <person name="Hollingsworth P."/>
            <person name="Dao Z."/>
            <person name="Luo G."/>
            <person name="Guo H."/>
            <person name="Ma Y."/>
            <person name="Sun W."/>
        </authorList>
    </citation>
    <scope>NUCLEOTIDE SEQUENCE [LARGE SCALE GENOMIC DNA]</scope>
    <source>
        <strain evidence="17">cv. br00</strain>
    </source>
</reference>
<dbReference type="AlphaFoldDB" id="A0A5N5N3X5"/>
<evidence type="ECO:0000256" key="14">
    <source>
        <dbReference type="SAM" id="MobiDB-lite"/>
    </source>
</evidence>
<proteinExistence type="inferred from homology"/>
<evidence type="ECO:0000256" key="10">
    <source>
        <dbReference type="ARBA" id="ARBA00024992"/>
    </source>
</evidence>
<dbReference type="InterPro" id="IPR024072">
    <property type="entry name" value="DHFR-like_dom_sf"/>
</dbReference>
<evidence type="ECO:0000256" key="4">
    <source>
        <dbReference type="ARBA" id="ARBA00022603"/>
    </source>
</evidence>
<keyword evidence="7" id="KW-0521">NADP</keyword>
<evidence type="ECO:0000256" key="5">
    <source>
        <dbReference type="ARBA" id="ARBA00022679"/>
    </source>
</evidence>
<comment type="catalytic activity">
    <reaction evidence="11">
        <text>dUMP + (6R)-5,10-methylene-5,6,7,8-tetrahydrofolate = 7,8-dihydrofolate + dTMP</text>
        <dbReference type="Rhea" id="RHEA:12104"/>
        <dbReference type="ChEBI" id="CHEBI:15636"/>
        <dbReference type="ChEBI" id="CHEBI:57451"/>
        <dbReference type="ChEBI" id="CHEBI:63528"/>
        <dbReference type="ChEBI" id="CHEBI:246422"/>
        <dbReference type="EC" id="2.1.1.45"/>
    </reaction>
</comment>
<dbReference type="InterPro" id="IPR036926">
    <property type="entry name" value="Thymidate_synth/dCMP_Mease_sf"/>
</dbReference>
<dbReference type="Pfam" id="PF00303">
    <property type="entry name" value="Thymidylat_synt"/>
    <property type="match status" value="2"/>
</dbReference>
<name>A0A5N5N3X5_9ROSI</name>
<comment type="function">
    <text evidence="10">Bifunctional enzyme. Involved in de novo dTMP biosynthesis. Key enzyme in folate metabolism. Can play two different roles depending on the source of dihydrofolate: de novo synthesis of tetrahydrofolate or recycling of the dihydrofolate released as one of the end products of the TS catalyzed reaction. Catalyzes an essential reaction for de novo glycine and purine synthesis, DNA precursor synthesis, and for the conversion of dUMP to dTMP.</text>
</comment>
<keyword evidence="8" id="KW-0560">Oxidoreductase</keyword>
<sequence>MSGDSVANLSNGNANTQQPNPRKTYQVVVAATKDMGIGKDGKLPWKLPSDLKFFKDLTLTTTDSGKKNAVIMGRKTWESIPLEHRPLPGRLNVVLTRSGSFDIATVENVVICGSMGSALELLAASPYCLSIEKVFVIGGGQILRESLNAPGCDAIHITEIETDFDCDTFIPAIDTSVFQPWYSSFPKVEKDIRHCFTTYVRVRSSTIESLSQNNGMNPDGNSENSKFEVKEFSFLPKMVFERHEEHLYLRMVQDIISDGNLKDDRTGTGTLSKFGCQKVFWRGVVEELLWFISGSTSAKVLQEKGIHIWDGNASRDYLDRHVLAFIFFIGLKDREEGDLGPVYGFQWRHFGARYTDMHADYTGQGFDQLLDVIDKVKNNPNDRRIIISSWNPSDLKLMALPPCHMFAQFYVANGELSCQMYQRSADMGLGVPFNIASYALLTCILAHVCDVHVQSSEMVSVDMRQKESSDDGPADLIPGDFVHVIGDAHVYQTHIRPLQEQLRKLPKPFPILKINSEKKDIDTFVADDFKLIGYDPHQKIEMKMAAQLLEAYHDVEFDTKDQIKICGLESGRAISFCSAFAFCESCVHFDRAMKRHSYLKSYNFRPFVLSTFVFWLVASVNSQFVLTIIPLTKPDNSPMSLCHHILPSTPNHLFQEGNVSLYFKERDEASKIKLEDEAQLSTLLQHGSKPP</sequence>
<comment type="similarity">
    <text evidence="2">In the N-terminal section; belongs to the dihydrofolate reductase family.</text>
</comment>
<feature type="region of interest" description="Disordered" evidence="14">
    <location>
        <begin position="1"/>
        <end position="23"/>
    </location>
</feature>
<dbReference type="PROSITE" id="PS00091">
    <property type="entry name" value="THYMIDYLATE_SYNTHASE"/>
    <property type="match status" value="1"/>
</dbReference>
<evidence type="ECO:0000256" key="11">
    <source>
        <dbReference type="ARBA" id="ARBA00047344"/>
    </source>
</evidence>
<protein>
    <recommendedName>
        <fullName evidence="15">DHFR domain-containing protein</fullName>
    </recommendedName>
</protein>
<evidence type="ECO:0000313" key="16">
    <source>
        <dbReference type="EMBL" id="KAB5561343.1"/>
    </source>
</evidence>
<dbReference type="UniPathway" id="UPA00077">
    <property type="reaction ID" value="UER00158"/>
</dbReference>
<evidence type="ECO:0000313" key="17">
    <source>
        <dbReference type="Proteomes" id="UP000326939"/>
    </source>
</evidence>
<dbReference type="PRINTS" id="PR00108">
    <property type="entry name" value="THYMDSNTHASE"/>
</dbReference>
<dbReference type="PROSITE" id="PS51330">
    <property type="entry name" value="DHFR_2"/>
    <property type="match status" value="1"/>
</dbReference>
<dbReference type="Gene3D" id="3.40.430.10">
    <property type="entry name" value="Dihydrofolate Reductase, subunit A"/>
    <property type="match status" value="1"/>
</dbReference>
<dbReference type="FunFam" id="3.40.430.10:FF:000003">
    <property type="entry name" value="Bifunctional dihydrofolate reductase-thymidylate synthase"/>
    <property type="match status" value="1"/>
</dbReference>
<accession>A0A5N5N3X5</accession>
<organism evidence="16 17">
    <name type="scientific">Salix brachista</name>
    <dbReference type="NCBI Taxonomy" id="2182728"/>
    <lineage>
        <taxon>Eukaryota</taxon>
        <taxon>Viridiplantae</taxon>
        <taxon>Streptophyta</taxon>
        <taxon>Embryophyta</taxon>
        <taxon>Tracheophyta</taxon>
        <taxon>Spermatophyta</taxon>
        <taxon>Magnoliopsida</taxon>
        <taxon>eudicotyledons</taxon>
        <taxon>Gunneridae</taxon>
        <taxon>Pentapetalae</taxon>
        <taxon>rosids</taxon>
        <taxon>fabids</taxon>
        <taxon>Malpighiales</taxon>
        <taxon>Salicaceae</taxon>
        <taxon>Saliceae</taxon>
        <taxon>Salix</taxon>
    </lineage>
</organism>
<evidence type="ECO:0000256" key="12">
    <source>
        <dbReference type="ARBA" id="ARBA00048873"/>
    </source>
</evidence>
<evidence type="ECO:0000256" key="2">
    <source>
        <dbReference type="ARBA" id="ARBA00010176"/>
    </source>
</evidence>
<dbReference type="GO" id="GO:0046654">
    <property type="term" value="P:tetrahydrofolate biosynthetic process"/>
    <property type="evidence" value="ECO:0007669"/>
    <property type="project" value="UniProtKB-UniPathway"/>
</dbReference>
<evidence type="ECO:0000259" key="15">
    <source>
        <dbReference type="PROSITE" id="PS51330"/>
    </source>
</evidence>
<dbReference type="InterPro" id="IPR045097">
    <property type="entry name" value="Thymidate_synth/dCMP_Mease"/>
</dbReference>
<evidence type="ECO:0000256" key="1">
    <source>
        <dbReference type="ARBA" id="ARBA00006900"/>
    </source>
</evidence>
<evidence type="ECO:0000256" key="6">
    <source>
        <dbReference type="ARBA" id="ARBA00022727"/>
    </source>
</evidence>
<dbReference type="Pfam" id="PF00186">
    <property type="entry name" value="DHFR_1"/>
    <property type="match status" value="1"/>
</dbReference>
<comment type="catalytic activity">
    <reaction evidence="12">
        <text>(6S)-5,6,7,8-tetrahydrofolate + NADP(+) = 7,8-dihydrofolate + NADPH + H(+)</text>
        <dbReference type="Rhea" id="RHEA:15009"/>
        <dbReference type="ChEBI" id="CHEBI:15378"/>
        <dbReference type="ChEBI" id="CHEBI:57451"/>
        <dbReference type="ChEBI" id="CHEBI:57453"/>
        <dbReference type="ChEBI" id="CHEBI:57783"/>
        <dbReference type="ChEBI" id="CHEBI:58349"/>
        <dbReference type="EC" id="1.5.1.3"/>
    </reaction>
</comment>
<keyword evidence="5" id="KW-0808">Transferase</keyword>
<keyword evidence="9" id="KW-0511">Multifunctional enzyme</keyword>
<dbReference type="CDD" id="cd00351">
    <property type="entry name" value="TS_Pyrimidine_HMase"/>
    <property type="match status" value="1"/>
</dbReference>
<dbReference type="InterPro" id="IPR000398">
    <property type="entry name" value="Thymidylate_synthase"/>
</dbReference>
<dbReference type="InterPro" id="IPR001796">
    <property type="entry name" value="DHFR_dom"/>
</dbReference>
<dbReference type="PANTHER" id="PTHR11548">
    <property type="entry name" value="THYMIDYLATE SYNTHASE 1"/>
    <property type="match status" value="1"/>
</dbReference>
<keyword evidence="3" id="KW-0554">One-carbon metabolism</keyword>
<comment type="caution">
    <text evidence="16">The sequence shown here is derived from an EMBL/GenBank/DDBJ whole genome shotgun (WGS) entry which is preliminary data.</text>
</comment>
<dbReference type="GO" id="GO:0004146">
    <property type="term" value="F:dihydrofolate reductase activity"/>
    <property type="evidence" value="ECO:0007669"/>
    <property type="project" value="UniProtKB-EC"/>
</dbReference>
<comment type="similarity">
    <text evidence="1">In the C-terminal section; belongs to the thymidylate synthase family.</text>
</comment>
<dbReference type="InterPro" id="IPR020940">
    <property type="entry name" value="Thymidylate_synthase_AS"/>
</dbReference>
<keyword evidence="6" id="KW-0545">Nucleotide biosynthesis</keyword>
<dbReference type="InterPro" id="IPR023451">
    <property type="entry name" value="Thymidate_synth/dCMP_Mease_dom"/>
</dbReference>
<dbReference type="Gene3D" id="3.30.572.10">
    <property type="entry name" value="Thymidylate synthase/dCMP hydroxymethylase domain"/>
    <property type="match status" value="1"/>
</dbReference>
<dbReference type="EMBL" id="VDCV01000004">
    <property type="protein sequence ID" value="KAB5561343.1"/>
    <property type="molecule type" value="Genomic_DNA"/>
</dbReference>
<keyword evidence="4" id="KW-0489">Methyltransferase</keyword>
<evidence type="ECO:0000256" key="7">
    <source>
        <dbReference type="ARBA" id="ARBA00022857"/>
    </source>
</evidence>
<dbReference type="GO" id="GO:0032259">
    <property type="term" value="P:methylation"/>
    <property type="evidence" value="ECO:0007669"/>
    <property type="project" value="UniProtKB-KW"/>
</dbReference>
<feature type="domain" description="DHFR" evidence="15">
    <location>
        <begin position="24"/>
        <end position="201"/>
    </location>
</feature>
<dbReference type="NCBIfam" id="TIGR03284">
    <property type="entry name" value="thym_sym"/>
    <property type="match status" value="1"/>
</dbReference>
<evidence type="ECO:0000256" key="8">
    <source>
        <dbReference type="ARBA" id="ARBA00023002"/>
    </source>
</evidence>
<evidence type="ECO:0000256" key="13">
    <source>
        <dbReference type="PROSITE-ProRule" id="PRU10016"/>
    </source>
</evidence>
<dbReference type="GO" id="GO:0005829">
    <property type="term" value="C:cytosol"/>
    <property type="evidence" value="ECO:0007669"/>
    <property type="project" value="TreeGrafter"/>
</dbReference>
<evidence type="ECO:0000256" key="3">
    <source>
        <dbReference type="ARBA" id="ARBA00022563"/>
    </source>
</evidence>
<evidence type="ECO:0000256" key="9">
    <source>
        <dbReference type="ARBA" id="ARBA00023268"/>
    </source>
</evidence>
<dbReference type="CDD" id="cd00209">
    <property type="entry name" value="DHFR"/>
    <property type="match status" value="1"/>
</dbReference>
<keyword evidence="17" id="KW-1185">Reference proteome</keyword>
<dbReference type="Proteomes" id="UP000326939">
    <property type="component" value="Chromosome 4"/>
</dbReference>
<dbReference type="SUPFAM" id="SSF53597">
    <property type="entry name" value="Dihydrofolate reductase-like"/>
    <property type="match status" value="1"/>
</dbReference>
<feature type="active site" evidence="13">
    <location>
        <position position="403"/>
    </location>
</feature>
<dbReference type="PROSITE" id="PS00075">
    <property type="entry name" value="DHFR_1"/>
    <property type="match status" value="1"/>
</dbReference>
<dbReference type="GO" id="GO:0005739">
    <property type="term" value="C:mitochondrion"/>
    <property type="evidence" value="ECO:0007669"/>
    <property type="project" value="TreeGrafter"/>
</dbReference>
<dbReference type="InterPro" id="IPR017925">
    <property type="entry name" value="DHFR_CS"/>
</dbReference>
<dbReference type="PANTHER" id="PTHR11548:SF2">
    <property type="entry name" value="THYMIDYLATE SYNTHASE"/>
    <property type="match status" value="1"/>
</dbReference>
<dbReference type="GO" id="GO:0006231">
    <property type="term" value="P:dTMP biosynthetic process"/>
    <property type="evidence" value="ECO:0007669"/>
    <property type="project" value="InterPro"/>
</dbReference>
<dbReference type="SUPFAM" id="SSF55831">
    <property type="entry name" value="Thymidylate synthase/dCMP hydroxymethylase"/>
    <property type="match status" value="1"/>
</dbReference>
<dbReference type="GO" id="GO:0006730">
    <property type="term" value="P:one-carbon metabolic process"/>
    <property type="evidence" value="ECO:0007669"/>
    <property type="project" value="UniProtKB-KW"/>
</dbReference>
<gene>
    <name evidence="16" type="ORF">DKX38_006300</name>
</gene>